<reference evidence="1 2" key="1">
    <citation type="submission" date="2016-04" db="EMBL/GenBank/DDBJ databases">
        <title>Genome analyses suggest a sexual origin of heterokaryosis in a supposedly ancient asexual fungus.</title>
        <authorList>
            <person name="Ropars J."/>
            <person name="Sedzielewska K."/>
            <person name="Noel J."/>
            <person name="Charron P."/>
            <person name="Farinelli L."/>
            <person name="Marton T."/>
            <person name="Kruger M."/>
            <person name="Pelin A."/>
            <person name="Brachmann A."/>
            <person name="Corradi N."/>
        </authorList>
    </citation>
    <scope>NUCLEOTIDE SEQUENCE [LARGE SCALE GENOMIC DNA]</scope>
    <source>
        <strain evidence="1 2">C2</strain>
    </source>
</reference>
<sequence>MEHHRRSKWSIANIEQFTLKDLKEFIFALYQSPELEKDVATLAFSCNDEKYSGKGFISRHKDNPIKKASLAF</sequence>
<dbReference type="OrthoDB" id="2414517at2759"/>
<evidence type="ECO:0000313" key="1">
    <source>
        <dbReference type="EMBL" id="PKK74164.1"/>
    </source>
</evidence>
<name>A0A2N1NK10_9GLOM</name>
<dbReference type="AlphaFoldDB" id="A0A2N1NK10"/>
<comment type="caution">
    <text evidence="1">The sequence shown here is derived from an EMBL/GenBank/DDBJ whole genome shotgun (WGS) entry which is preliminary data.</text>
</comment>
<proteinExistence type="predicted"/>
<protein>
    <submittedName>
        <fullName evidence="1">Uncharacterized protein</fullName>
    </submittedName>
</protein>
<gene>
    <name evidence="1" type="ORF">RhiirC2_775128</name>
</gene>
<dbReference type="Proteomes" id="UP000233469">
    <property type="component" value="Unassembled WGS sequence"/>
</dbReference>
<organism evidence="1 2">
    <name type="scientific">Rhizophagus irregularis</name>
    <dbReference type="NCBI Taxonomy" id="588596"/>
    <lineage>
        <taxon>Eukaryota</taxon>
        <taxon>Fungi</taxon>
        <taxon>Fungi incertae sedis</taxon>
        <taxon>Mucoromycota</taxon>
        <taxon>Glomeromycotina</taxon>
        <taxon>Glomeromycetes</taxon>
        <taxon>Glomerales</taxon>
        <taxon>Glomeraceae</taxon>
        <taxon>Rhizophagus</taxon>
    </lineage>
</organism>
<evidence type="ECO:0000313" key="2">
    <source>
        <dbReference type="Proteomes" id="UP000233469"/>
    </source>
</evidence>
<reference evidence="1 2" key="2">
    <citation type="submission" date="2017-10" db="EMBL/GenBank/DDBJ databases">
        <title>Extensive intraspecific genome diversity in a model arbuscular mycorrhizal fungus.</title>
        <authorList>
            <person name="Chen E.C.H."/>
            <person name="Morin E."/>
            <person name="Baudet D."/>
            <person name="Noel J."/>
            <person name="Ndikumana S."/>
            <person name="Charron P."/>
            <person name="St-Onge C."/>
            <person name="Giorgi J."/>
            <person name="Grigoriev I.V."/>
            <person name="Roux C."/>
            <person name="Martin F.M."/>
            <person name="Corradi N."/>
        </authorList>
    </citation>
    <scope>NUCLEOTIDE SEQUENCE [LARGE SCALE GENOMIC DNA]</scope>
    <source>
        <strain evidence="1 2">C2</strain>
    </source>
</reference>
<accession>A0A2N1NK10</accession>
<dbReference type="EMBL" id="LLXL01000321">
    <property type="protein sequence ID" value="PKK74164.1"/>
    <property type="molecule type" value="Genomic_DNA"/>
</dbReference>